<dbReference type="Proteomes" id="UP000767854">
    <property type="component" value="Unassembled WGS sequence"/>
</dbReference>
<sequence>MLRQTISILLIASVMILFAGCTPKPIEMMDMNTRLIAEVDRSLDDYLEAMGDKALEQLLELDSIHYGAFTEVGAEEMLVQFKVLDVPHAAGLDRTVVLICDAATLEVKHQKTFMADRVTIHLLNGLDERLEVLYIGSVTYQGFTAYGIERFDLTRGGWTNVAVSDVAFGERDAFFFADDVLHVFELTYEDYEPVYSLRATLFWDSTSRVFKSTPN</sequence>
<evidence type="ECO:0000313" key="1">
    <source>
        <dbReference type="EMBL" id="MBM7563037.1"/>
    </source>
</evidence>
<gene>
    <name evidence="1" type="ORF">JOC49_002612</name>
</gene>
<dbReference type="PROSITE" id="PS51257">
    <property type="entry name" value="PROKAR_LIPOPROTEIN"/>
    <property type="match status" value="1"/>
</dbReference>
<dbReference type="EMBL" id="JAFBDT010000054">
    <property type="protein sequence ID" value="MBM7563037.1"/>
    <property type="molecule type" value="Genomic_DNA"/>
</dbReference>
<accession>A0ABS2MUI1</accession>
<reference evidence="1 2" key="1">
    <citation type="submission" date="2021-01" db="EMBL/GenBank/DDBJ databases">
        <title>Genomic Encyclopedia of Type Strains, Phase IV (KMG-IV): sequencing the most valuable type-strain genomes for metagenomic binning, comparative biology and taxonomic classification.</title>
        <authorList>
            <person name="Goeker M."/>
        </authorList>
    </citation>
    <scope>NUCLEOTIDE SEQUENCE [LARGE SCALE GENOMIC DNA]</scope>
    <source>
        <strain evidence="1 2">DSM 24436</strain>
    </source>
</reference>
<protein>
    <submittedName>
        <fullName evidence="1">Uncharacterized protein</fullName>
    </submittedName>
</protein>
<name>A0ABS2MUI1_9FIRM</name>
<comment type="caution">
    <text evidence="1">The sequence shown here is derived from an EMBL/GenBank/DDBJ whole genome shotgun (WGS) entry which is preliminary data.</text>
</comment>
<evidence type="ECO:0000313" key="2">
    <source>
        <dbReference type="Proteomes" id="UP000767854"/>
    </source>
</evidence>
<proteinExistence type="predicted"/>
<keyword evidence="2" id="KW-1185">Reference proteome</keyword>
<organism evidence="1 2">
    <name type="scientific">Fusibacter tunisiensis</name>
    <dbReference type="NCBI Taxonomy" id="1008308"/>
    <lineage>
        <taxon>Bacteria</taxon>
        <taxon>Bacillati</taxon>
        <taxon>Bacillota</taxon>
        <taxon>Clostridia</taxon>
        <taxon>Eubacteriales</taxon>
        <taxon>Eubacteriales Family XII. Incertae Sedis</taxon>
        <taxon>Fusibacter</taxon>
    </lineage>
</organism>
<dbReference type="RefSeq" id="WP_204665460.1">
    <property type="nucleotide sequence ID" value="NZ_JAFBDT010000054.1"/>
</dbReference>